<feature type="domain" description="SWIM-type" evidence="7">
    <location>
        <begin position="116"/>
        <end position="152"/>
    </location>
</feature>
<dbReference type="InterPro" id="IPR011604">
    <property type="entry name" value="PDDEXK-like_dom_sf"/>
</dbReference>
<dbReference type="GO" id="GO:0008270">
    <property type="term" value="F:zinc ion binding"/>
    <property type="evidence" value="ECO:0007669"/>
    <property type="project" value="UniProtKB-KW"/>
</dbReference>
<evidence type="ECO:0000256" key="5">
    <source>
        <dbReference type="SAM" id="MobiDB-lite"/>
    </source>
</evidence>
<keyword evidence="3" id="KW-0862">Zinc</keyword>
<evidence type="ECO:0000313" key="8">
    <source>
        <dbReference type="Proteomes" id="UP000085678"/>
    </source>
</evidence>
<dbReference type="PROSITE" id="PS50016">
    <property type="entry name" value="ZF_PHD_2"/>
    <property type="match status" value="1"/>
</dbReference>
<dbReference type="InterPro" id="IPR013083">
    <property type="entry name" value="Znf_RING/FYVE/PHD"/>
</dbReference>
<feature type="domain" description="PHD-type" evidence="6">
    <location>
        <begin position="512"/>
        <end position="562"/>
    </location>
</feature>
<dbReference type="GO" id="GO:0006281">
    <property type="term" value="P:DNA repair"/>
    <property type="evidence" value="ECO:0007669"/>
    <property type="project" value="UniProtKB-ARBA"/>
</dbReference>
<dbReference type="PROSITE" id="PS01359">
    <property type="entry name" value="ZF_PHD_1"/>
    <property type="match status" value="1"/>
</dbReference>
<dbReference type="GeneID" id="106181869"/>
<dbReference type="CDD" id="cd22343">
    <property type="entry name" value="PDDEXK_lambda_exonuclease-like"/>
    <property type="match status" value="1"/>
</dbReference>
<evidence type="ECO:0000256" key="1">
    <source>
        <dbReference type="ARBA" id="ARBA00022723"/>
    </source>
</evidence>
<dbReference type="InterPro" id="IPR007527">
    <property type="entry name" value="Znf_SWIM"/>
</dbReference>
<feature type="region of interest" description="Disordered" evidence="5">
    <location>
        <begin position="193"/>
        <end position="215"/>
    </location>
</feature>
<dbReference type="PROSITE" id="PS50966">
    <property type="entry name" value="ZF_SWIM"/>
    <property type="match status" value="1"/>
</dbReference>
<evidence type="ECO:0000259" key="6">
    <source>
        <dbReference type="PROSITE" id="PS50016"/>
    </source>
</evidence>
<dbReference type="KEGG" id="lak:106181869"/>
<dbReference type="InterPro" id="IPR011335">
    <property type="entry name" value="Restrct_endonuc-II-like"/>
</dbReference>
<organism evidence="8 9">
    <name type="scientific">Lingula anatina</name>
    <name type="common">Brachiopod</name>
    <name type="synonym">Lingula unguis</name>
    <dbReference type="NCBI Taxonomy" id="7574"/>
    <lineage>
        <taxon>Eukaryota</taxon>
        <taxon>Metazoa</taxon>
        <taxon>Spiralia</taxon>
        <taxon>Lophotrochozoa</taxon>
        <taxon>Brachiopoda</taxon>
        <taxon>Linguliformea</taxon>
        <taxon>Lingulata</taxon>
        <taxon>Lingulida</taxon>
        <taxon>Linguloidea</taxon>
        <taxon>Lingulidae</taxon>
        <taxon>Lingula</taxon>
    </lineage>
</organism>
<dbReference type="RefSeq" id="XP_013421846.1">
    <property type="nucleotide sequence ID" value="XM_013566392.1"/>
</dbReference>
<keyword evidence="1" id="KW-0479">Metal-binding</keyword>
<dbReference type="SMART" id="SM00249">
    <property type="entry name" value="PHD"/>
    <property type="match status" value="1"/>
</dbReference>
<feature type="compositionally biased region" description="Polar residues" evidence="5">
    <location>
        <begin position="201"/>
        <end position="215"/>
    </location>
</feature>
<protein>
    <submittedName>
        <fullName evidence="9">Uncharacterized protein LOC106181869</fullName>
    </submittedName>
</protein>
<dbReference type="InParanoid" id="A0A1S3KHZ6"/>
<accession>A0A1S3KHZ6</accession>
<dbReference type="OrthoDB" id="7753208at2759"/>
<dbReference type="InterPro" id="IPR019080">
    <property type="entry name" value="YqaJ_viral_recombinase"/>
</dbReference>
<keyword evidence="8" id="KW-1185">Reference proteome</keyword>
<dbReference type="AlphaFoldDB" id="A0A1S3KHZ6"/>
<gene>
    <name evidence="9" type="primary">LOC106181869</name>
</gene>
<proteinExistence type="predicted"/>
<dbReference type="InterPro" id="IPR019787">
    <property type="entry name" value="Znf_PHD-finger"/>
</dbReference>
<dbReference type="InterPro" id="IPR001965">
    <property type="entry name" value="Znf_PHD"/>
</dbReference>
<dbReference type="Pfam" id="PF00628">
    <property type="entry name" value="PHD"/>
    <property type="match status" value="1"/>
</dbReference>
<evidence type="ECO:0000256" key="2">
    <source>
        <dbReference type="ARBA" id="ARBA00022771"/>
    </source>
</evidence>
<sequence length="562" mass="64387">MSSLYRDSLESDVQRRYDEKIRDIGGLDPYCIAKKDLDKDKKSWPHVTTVDLVDFLIFRKSYYTTDELRSYKSLEAYKLFQDGWIKEILHKEINSFHLLKAKVYHSMRIREKPLEPWVIVSNKGDIRSGHCTCMAGLGEACSHIATLLFAAETWTKIRQEASVTDVPAYWMMPSSTQLEHPHKRIRNIDFQSASKKRKTSETCTNEPNMNNFSSPTKQEMASAYQRLHRNGKGAAVLATTEGYAQHFEPKTVTGDWPIDMKTVHNEDLLDAELDDVLTHVDSIDISVTSAQAAFVEAETRKQARSKKWLKYRVGRITASKTYQVTHTSTETPSKSIYKSICQPLQVSSAALEWGKKKEPVAKKDYLSLARNNHQGFSMLESGLLLNPDHPEFGASPDGLINCSCCGSGVLEIKCPYNMRDSGTIEMPYLVNGKLKRESGYYYQVQTQLFMADRQYCDFFVWSPFAHHLERIYQDKELWSIICHKGQEFHRNVIMPELVCGFFSRRISTKELPTYCVCGGVDDGRRMIACDDDSCDIVWYHMSCINMKRAPGKGKKWFCSKCT</sequence>
<dbReference type="SUPFAM" id="SSF52980">
    <property type="entry name" value="Restriction endonuclease-like"/>
    <property type="match status" value="1"/>
</dbReference>
<dbReference type="SUPFAM" id="SSF57903">
    <property type="entry name" value="FYVE/PHD zinc finger"/>
    <property type="match status" value="1"/>
</dbReference>
<evidence type="ECO:0000256" key="4">
    <source>
        <dbReference type="PROSITE-ProRule" id="PRU00325"/>
    </source>
</evidence>
<dbReference type="FunCoup" id="A0A1S3KHZ6">
    <property type="interactions" value="2"/>
</dbReference>
<name>A0A1S3KHZ6_LINAN</name>
<evidence type="ECO:0000256" key="3">
    <source>
        <dbReference type="ARBA" id="ARBA00022833"/>
    </source>
</evidence>
<dbReference type="Gene3D" id="3.30.40.10">
    <property type="entry name" value="Zinc/RING finger domain, C3HC4 (zinc finger)"/>
    <property type="match status" value="1"/>
</dbReference>
<dbReference type="Gene3D" id="3.90.320.10">
    <property type="match status" value="1"/>
</dbReference>
<evidence type="ECO:0000313" key="9">
    <source>
        <dbReference type="RefSeq" id="XP_013421846.1"/>
    </source>
</evidence>
<dbReference type="InterPro" id="IPR011011">
    <property type="entry name" value="Znf_FYVE_PHD"/>
</dbReference>
<dbReference type="Proteomes" id="UP000085678">
    <property type="component" value="Unplaced"/>
</dbReference>
<evidence type="ECO:0000259" key="7">
    <source>
        <dbReference type="PROSITE" id="PS50966"/>
    </source>
</evidence>
<dbReference type="Pfam" id="PF09588">
    <property type="entry name" value="YqaJ"/>
    <property type="match status" value="1"/>
</dbReference>
<keyword evidence="2 4" id="KW-0863">Zinc-finger</keyword>
<reference evidence="9" key="1">
    <citation type="submission" date="2025-08" db="UniProtKB">
        <authorList>
            <consortium name="RefSeq"/>
        </authorList>
    </citation>
    <scope>IDENTIFICATION</scope>
    <source>
        <tissue evidence="9">Gonads</tissue>
    </source>
</reference>
<dbReference type="InterPro" id="IPR019786">
    <property type="entry name" value="Zinc_finger_PHD-type_CS"/>
</dbReference>
<dbReference type="PANTHER" id="PTHR47526:SF4">
    <property type="entry name" value="SWIM-TYPE DOMAIN-CONTAINING PROTEIN"/>
    <property type="match status" value="1"/>
</dbReference>
<dbReference type="PANTHER" id="PTHR47526">
    <property type="entry name" value="ATP-DEPENDENT DNA HELICASE"/>
    <property type="match status" value="1"/>
</dbReference>